<dbReference type="AlphaFoldDB" id="A0A1G9YQE7"/>
<keyword evidence="2" id="KW-1185">Reference proteome</keyword>
<proteinExistence type="predicted"/>
<evidence type="ECO:0000313" key="2">
    <source>
        <dbReference type="Proteomes" id="UP000199226"/>
    </source>
</evidence>
<feature type="non-terminal residue" evidence="1">
    <location>
        <position position="35"/>
    </location>
</feature>
<dbReference type="EMBL" id="FNHH01000043">
    <property type="protein sequence ID" value="SDN11344.1"/>
    <property type="molecule type" value="Genomic_DNA"/>
</dbReference>
<organism evidence="1 2">
    <name type="scientific">Daejeonella rubra</name>
    <dbReference type="NCBI Taxonomy" id="990371"/>
    <lineage>
        <taxon>Bacteria</taxon>
        <taxon>Pseudomonadati</taxon>
        <taxon>Bacteroidota</taxon>
        <taxon>Sphingobacteriia</taxon>
        <taxon>Sphingobacteriales</taxon>
        <taxon>Sphingobacteriaceae</taxon>
        <taxon>Daejeonella</taxon>
    </lineage>
</organism>
<evidence type="ECO:0000313" key="1">
    <source>
        <dbReference type="EMBL" id="SDN11344.1"/>
    </source>
</evidence>
<protein>
    <submittedName>
        <fullName evidence="1">Uncharacterized protein</fullName>
    </submittedName>
</protein>
<dbReference type="Proteomes" id="UP000199226">
    <property type="component" value="Unassembled WGS sequence"/>
</dbReference>
<name>A0A1G9YQE7_9SPHI</name>
<accession>A0A1G9YQE7</accession>
<sequence>MVLPRYSDESTPVFRDKVPHLFRSKVRQADRPVTS</sequence>
<reference evidence="2" key="1">
    <citation type="submission" date="2016-10" db="EMBL/GenBank/DDBJ databases">
        <authorList>
            <person name="Varghese N."/>
            <person name="Submissions S."/>
        </authorList>
    </citation>
    <scope>NUCLEOTIDE SEQUENCE [LARGE SCALE GENOMIC DNA]</scope>
    <source>
        <strain evidence="2">DSM 24536</strain>
    </source>
</reference>
<gene>
    <name evidence="1" type="ORF">SAMN05421813_1431</name>
</gene>